<accession>A0AAE1Q0J3</accession>
<name>A0AAE1Q0J3_9EUCA</name>
<proteinExistence type="predicted"/>
<comment type="caution">
    <text evidence="2">The sequence shown here is derived from an EMBL/GenBank/DDBJ whole genome shotgun (WGS) entry which is preliminary data.</text>
</comment>
<feature type="region of interest" description="Disordered" evidence="1">
    <location>
        <begin position="1"/>
        <end position="144"/>
    </location>
</feature>
<gene>
    <name evidence="2" type="ORF">Pmani_011202</name>
</gene>
<sequence>MREINNELTTKEELHSELVTKATKEEPNKKIMTKDKLDTDEDGSLITPAPPSSVPHPNSRRRRRRGLYDYPDNPWGRRVYGRPQNYGKRRGHHRRQPHKYPYGRRRSGKRGGGRRRGDRQDYDYTQGGGGGGGGETEGDGAVVYTGHSPKTVSFAYAKASGVAKVSKVVG</sequence>
<protein>
    <submittedName>
        <fullName evidence="2">Uncharacterized protein</fullName>
    </submittedName>
</protein>
<feature type="compositionally biased region" description="Basic residues" evidence="1">
    <location>
        <begin position="87"/>
        <end position="117"/>
    </location>
</feature>
<evidence type="ECO:0000313" key="3">
    <source>
        <dbReference type="Proteomes" id="UP001292094"/>
    </source>
</evidence>
<evidence type="ECO:0000313" key="2">
    <source>
        <dbReference type="EMBL" id="KAK4317723.1"/>
    </source>
</evidence>
<dbReference type="AlphaFoldDB" id="A0AAE1Q0J3"/>
<feature type="compositionally biased region" description="Gly residues" evidence="1">
    <location>
        <begin position="126"/>
        <end position="135"/>
    </location>
</feature>
<keyword evidence="3" id="KW-1185">Reference proteome</keyword>
<organism evidence="2 3">
    <name type="scientific">Petrolisthes manimaculis</name>
    <dbReference type="NCBI Taxonomy" id="1843537"/>
    <lineage>
        <taxon>Eukaryota</taxon>
        <taxon>Metazoa</taxon>
        <taxon>Ecdysozoa</taxon>
        <taxon>Arthropoda</taxon>
        <taxon>Crustacea</taxon>
        <taxon>Multicrustacea</taxon>
        <taxon>Malacostraca</taxon>
        <taxon>Eumalacostraca</taxon>
        <taxon>Eucarida</taxon>
        <taxon>Decapoda</taxon>
        <taxon>Pleocyemata</taxon>
        <taxon>Anomura</taxon>
        <taxon>Galatheoidea</taxon>
        <taxon>Porcellanidae</taxon>
        <taxon>Petrolisthes</taxon>
    </lineage>
</organism>
<dbReference type="EMBL" id="JAWZYT010000894">
    <property type="protein sequence ID" value="KAK4317723.1"/>
    <property type="molecule type" value="Genomic_DNA"/>
</dbReference>
<evidence type="ECO:0000256" key="1">
    <source>
        <dbReference type="SAM" id="MobiDB-lite"/>
    </source>
</evidence>
<dbReference type="Proteomes" id="UP001292094">
    <property type="component" value="Unassembled WGS sequence"/>
</dbReference>
<feature type="compositionally biased region" description="Basic and acidic residues" evidence="1">
    <location>
        <begin position="1"/>
        <end position="37"/>
    </location>
</feature>
<reference evidence="2" key="1">
    <citation type="submission" date="2023-11" db="EMBL/GenBank/DDBJ databases">
        <title>Genome assemblies of two species of porcelain crab, Petrolisthes cinctipes and Petrolisthes manimaculis (Anomura: Porcellanidae).</title>
        <authorList>
            <person name="Angst P."/>
        </authorList>
    </citation>
    <scope>NUCLEOTIDE SEQUENCE</scope>
    <source>
        <strain evidence="2">PB745_02</strain>
        <tissue evidence="2">Gill</tissue>
    </source>
</reference>